<keyword evidence="1" id="KW-0732">Signal</keyword>
<dbReference type="Proteomes" id="UP000824055">
    <property type="component" value="Unassembled WGS sequence"/>
</dbReference>
<feature type="signal peptide" evidence="1">
    <location>
        <begin position="1"/>
        <end position="18"/>
    </location>
</feature>
<evidence type="ECO:0000313" key="3">
    <source>
        <dbReference type="EMBL" id="HIZ68987.1"/>
    </source>
</evidence>
<organism evidence="3 4">
    <name type="scientific">Candidatus Prevotella avicola</name>
    <dbReference type="NCBI Taxonomy" id="2838738"/>
    <lineage>
        <taxon>Bacteria</taxon>
        <taxon>Pseudomonadati</taxon>
        <taxon>Bacteroidota</taxon>
        <taxon>Bacteroidia</taxon>
        <taxon>Bacteroidales</taxon>
        <taxon>Prevotellaceae</taxon>
        <taxon>Prevotella</taxon>
    </lineage>
</organism>
<comment type="caution">
    <text evidence="3">The sequence shown here is derived from an EMBL/GenBank/DDBJ whole genome shotgun (WGS) entry which is preliminary data.</text>
</comment>
<feature type="chain" id="PRO_5038453786" description="Endonuclease YhcR N-terminal domain-containing protein" evidence="1">
    <location>
        <begin position="19"/>
        <end position="173"/>
    </location>
</feature>
<reference evidence="3" key="1">
    <citation type="journal article" date="2021" name="PeerJ">
        <title>Extensive microbial diversity within the chicken gut microbiome revealed by metagenomics and culture.</title>
        <authorList>
            <person name="Gilroy R."/>
            <person name="Ravi A."/>
            <person name="Getino M."/>
            <person name="Pursley I."/>
            <person name="Horton D.L."/>
            <person name="Alikhan N.F."/>
            <person name="Baker D."/>
            <person name="Gharbi K."/>
            <person name="Hall N."/>
            <person name="Watson M."/>
            <person name="Adriaenssens E.M."/>
            <person name="Foster-Nyarko E."/>
            <person name="Jarju S."/>
            <person name="Secka A."/>
            <person name="Antonio M."/>
            <person name="Oren A."/>
            <person name="Chaudhuri R.R."/>
            <person name="La Ragione R."/>
            <person name="Hildebrand F."/>
            <person name="Pallen M.J."/>
        </authorList>
    </citation>
    <scope>NUCLEOTIDE SEQUENCE</scope>
    <source>
        <strain evidence="3">ChiHecec3B27-8219</strain>
    </source>
</reference>
<protein>
    <recommendedName>
        <fullName evidence="2">Endonuclease YhcR N-terminal domain-containing protein</fullName>
    </recommendedName>
</protein>
<proteinExistence type="predicted"/>
<evidence type="ECO:0000256" key="1">
    <source>
        <dbReference type="SAM" id="SignalP"/>
    </source>
</evidence>
<sequence>MRKPLLLLFLCLSLSLLPGCEKVTLGNEGGEDGNASGSIPADPPSSGIDTLYSDVEPVEGSEVGVDQFLHQTIDVEVYVRGYIVGSCQRSIKNADFEAPFEGHTALLLADRRDEREKVVAIHLKTGAMRSALNLEDHPENQGKALRVRGKQGSYLGTVGMNEENITGEYELLE</sequence>
<feature type="domain" description="Endonuclease YhcR N-terminal" evidence="2">
    <location>
        <begin position="65"/>
        <end position="162"/>
    </location>
</feature>
<dbReference type="EMBL" id="DXBE01000029">
    <property type="protein sequence ID" value="HIZ68987.1"/>
    <property type="molecule type" value="Genomic_DNA"/>
</dbReference>
<accession>A0A9D2FY65</accession>
<gene>
    <name evidence="3" type="ORF">H9966_03745</name>
</gene>
<evidence type="ECO:0000259" key="2">
    <source>
        <dbReference type="Pfam" id="PF19886"/>
    </source>
</evidence>
<reference evidence="3" key="2">
    <citation type="submission" date="2021-04" db="EMBL/GenBank/DDBJ databases">
        <authorList>
            <person name="Gilroy R."/>
        </authorList>
    </citation>
    <scope>NUCLEOTIDE SEQUENCE</scope>
    <source>
        <strain evidence="3">ChiHecec3B27-8219</strain>
    </source>
</reference>
<dbReference type="Pfam" id="PF19886">
    <property type="entry name" value="DUF6359"/>
    <property type="match status" value="1"/>
</dbReference>
<dbReference type="InterPro" id="IPR045939">
    <property type="entry name" value="YhcR_N"/>
</dbReference>
<name>A0A9D2FY65_9BACT</name>
<evidence type="ECO:0000313" key="4">
    <source>
        <dbReference type="Proteomes" id="UP000824055"/>
    </source>
</evidence>
<dbReference type="AlphaFoldDB" id="A0A9D2FY65"/>